<keyword evidence="1" id="KW-1185">Reference proteome</keyword>
<evidence type="ECO:0000313" key="2">
    <source>
        <dbReference type="WBParaSite" id="ACRNAN_scaffold2169.g28357.t1"/>
    </source>
</evidence>
<dbReference type="AlphaFoldDB" id="A0A914DA31"/>
<evidence type="ECO:0000313" key="1">
    <source>
        <dbReference type="Proteomes" id="UP000887540"/>
    </source>
</evidence>
<organism evidence="1 2">
    <name type="scientific">Acrobeloides nanus</name>
    <dbReference type="NCBI Taxonomy" id="290746"/>
    <lineage>
        <taxon>Eukaryota</taxon>
        <taxon>Metazoa</taxon>
        <taxon>Ecdysozoa</taxon>
        <taxon>Nematoda</taxon>
        <taxon>Chromadorea</taxon>
        <taxon>Rhabditida</taxon>
        <taxon>Tylenchina</taxon>
        <taxon>Cephalobomorpha</taxon>
        <taxon>Cephaloboidea</taxon>
        <taxon>Cephalobidae</taxon>
        <taxon>Acrobeloides</taxon>
    </lineage>
</organism>
<dbReference type="WBParaSite" id="ACRNAN_scaffold2169.g28357.t1">
    <property type="protein sequence ID" value="ACRNAN_scaffold2169.g28357.t1"/>
    <property type="gene ID" value="ACRNAN_scaffold2169.g28357"/>
</dbReference>
<name>A0A914DA31_9BILA</name>
<reference evidence="2" key="1">
    <citation type="submission" date="2022-11" db="UniProtKB">
        <authorList>
            <consortium name="WormBaseParasite"/>
        </authorList>
    </citation>
    <scope>IDENTIFICATION</scope>
</reference>
<protein>
    <submittedName>
        <fullName evidence="2">Uncharacterized protein</fullName>
    </submittedName>
</protein>
<dbReference type="Proteomes" id="UP000887540">
    <property type="component" value="Unplaced"/>
</dbReference>
<proteinExistence type="predicted"/>
<sequence length="100" mass="11821">MIKKSASGVFKHEIETRFTKILKQKQPFYEVLNFCLLEKYDFGRLWRALKLNAKKLDIKSPKIEYQFRCVCNYDLCNSPDNFSSMLANHTPMDKSVYTTL</sequence>
<accession>A0A914DA31</accession>